<reference evidence="2 3" key="1">
    <citation type="journal article" date="2012" name="J. Bacteriol.">
        <title>Draft Genome Sequence of the Extremely Halophilic Archaeon Halogranum salarium B-1T.</title>
        <authorList>
            <person name="Kim K.K."/>
            <person name="Lee K.C."/>
            <person name="Lee J.S."/>
        </authorList>
    </citation>
    <scope>NUCLEOTIDE SEQUENCE [LARGE SCALE GENOMIC DNA]</scope>
    <source>
        <strain evidence="2 3">B-1</strain>
    </source>
</reference>
<dbReference type="Proteomes" id="UP000007813">
    <property type="component" value="Unassembled WGS sequence"/>
</dbReference>
<feature type="region of interest" description="Disordered" evidence="1">
    <location>
        <begin position="24"/>
        <end position="44"/>
    </location>
</feature>
<protein>
    <submittedName>
        <fullName evidence="2">Uncharacterized protein</fullName>
    </submittedName>
</protein>
<feature type="compositionally biased region" description="Basic and acidic residues" evidence="1">
    <location>
        <begin position="24"/>
        <end position="34"/>
    </location>
</feature>
<comment type="caution">
    <text evidence="2">The sequence shown here is derived from an EMBL/GenBank/DDBJ whole genome shotgun (WGS) entry which is preliminary data.</text>
</comment>
<evidence type="ECO:0000313" key="2">
    <source>
        <dbReference type="EMBL" id="EJN56883.1"/>
    </source>
</evidence>
<sequence length="44" mass="4955">MTSSGFSIRKQRKLCVTVSIQSERRTSTRKKIFESDSSDSTGVE</sequence>
<accession>J2ZV18</accession>
<evidence type="ECO:0000313" key="3">
    <source>
        <dbReference type="Proteomes" id="UP000007813"/>
    </source>
</evidence>
<dbReference type="AlphaFoldDB" id="J2ZV18"/>
<dbReference type="EMBL" id="ALJD01000017">
    <property type="protein sequence ID" value="EJN56883.1"/>
    <property type="molecule type" value="Genomic_DNA"/>
</dbReference>
<proteinExistence type="predicted"/>
<organism evidence="2 3">
    <name type="scientific">Halogranum salarium B-1</name>
    <dbReference type="NCBI Taxonomy" id="1210908"/>
    <lineage>
        <taxon>Archaea</taxon>
        <taxon>Methanobacteriati</taxon>
        <taxon>Methanobacteriota</taxon>
        <taxon>Stenosarchaea group</taxon>
        <taxon>Halobacteria</taxon>
        <taxon>Halobacteriales</taxon>
        <taxon>Haloferacaceae</taxon>
    </lineage>
</organism>
<gene>
    <name evidence="2" type="ORF">HSB1_47000</name>
</gene>
<name>J2ZV18_9EURY</name>
<evidence type="ECO:0000256" key="1">
    <source>
        <dbReference type="SAM" id="MobiDB-lite"/>
    </source>
</evidence>